<reference evidence="3 4" key="1">
    <citation type="journal article" date="2010" name="Cell">
        <title>The genome of Naegleria gruberi illuminates early eukaryotic versatility.</title>
        <authorList>
            <person name="Fritz-Laylin L.K."/>
            <person name="Prochnik S.E."/>
            <person name="Ginger M.L."/>
            <person name="Dacks J.B."/>
            <person name="Carpenter M.L."/>
            <person name="Field M.C."/>
            <person name="Kuo A."/>
            <person name="Paredez A."/>
            <person name="Chapman J."/>
            <person name="Pham J."/>
            <person name="Shu S."/>
            <person name="Neupane R."/>
            <person name="Cipriano M."/>
            <person name="Mancuso J."/>
            <person name="Tu H."/>
            <person name="Salamov A."/>
            <person name="Lindquist E."/>
            <person name="Shapiro H."/>
            <person name="Lucas S."/>
            <person name="Grigoriev I.V."/>
            <person name="Cande W.Z."/>
            <person name="Fulton C."/>
            <person name="Rokhsar D.S."/>
            <person name="Dawson S.C."/>
        </authorList>
    </citation>
    <scope>NUCLEOTIDE SEQUENCE [LARGE SCALE GENOMIC DNA]</scope>
    <source>
        <strain evidence="3 4">NEG-M</strain>
    </source>
</reference>
<evidence type="ECO:0000256" key="2">
    <source>
        <dbReference type="SAM" id="Phobius"/>
    </source>
</evidence>
<feature type="region of interest" description="Disordered" evidence="1">
    <location>
        <begin position="1"/>
        <end position="22"/>
    </location>
</feature>
<feature type="compositionally biased region" description="Basic and acidic residues" evidence="1">
    <location>
        <begin position="1"/>
        <end position="14"/>
    </location>
</feature>
<dbReference type="OrthoDB" id="10340756at2759"/>
<dbReference type="EMBL" id="GG738846">
    <property type="protein sequence ID" value="EFC50161.1"/>
    <property type="molecule type" value="Genomic_DNA"/>
</dbReference>
<feature type="transmembrane region" description="Helical" evidence="2">
    <location>
        <begin position="65"/>
        <end position="86"/>
    </location>
</feature>
<dbReference type="GeneID" id="8858947"/>
<keyword evidence="2" id="KW-0812">Transmembrane</keyword>
<name>D2UZJ1_NAEGR</name>
<keyword evidence="2" id="KW-0472">Membrane</keyword>
<sequence>MKQDPETSSADRKILPNPINYQSSSRANNSKFKLSKFSQFYSFFQKPETEVKLNFLSKFIYQRKFTTRALLISAVSTIGFIGFSFLPSSSFDETVQYWTNIPAINMTNIFKSRLYHKKETCFIYRFEAPYPYATEYDLTQEESNMRMFFNEEYLKYWDDLTTDLNVNNNDKDLLVHPLDLHIFSIRKGKPVDLEYLWYLYLQLHSIKYDSISDLIKSNRVSNDLLYDLKIASNFDHEHRYFTQNYIVNANTENRMSLNERIQNNIRHQNSISTMDSRKVNEEYQERLKSKKDILTPQDYQRLFYTENRKYRFSSLYHRNFVDAQF</sequence>
<dbReference type="AlphaFoldDB" id="D2UZJ1"/>
<evidence type="ECO:0000313" key="4">
    <source>
        <dbReference type="Proteomes" id="UP000006671"/>
    </source>
</evidence>
<proteinExistence type="predicted"/>
<dbReference type="Proteomes" id="UP000006671">
    <property type="component" value="Unassembled WGS sequence"/>
</dbReference>
<dbReference type="InParanoid" id="D2UZJ1"/>
<evidence type="ECO:0000313" key="3">
    <source>
        <dbReference type="EMBL" id="EFC50161.1"/>
    </source>
</evidence>
<dbReference type="OMA" id="LHIFSIR"/>
<evidence type="ECO:0000256" key="1">
    <source>
        <dbReference type="SAM" id="MobiDB-lite"/>
    </source>
</evidence>
<organism evidence="4">
    <name type="scientific">Naegleria gruberi</name>
    <name type="common">Amoeba</name>
    <dbReference type="NCBI Taxonomy" id="5762"/>
    <lineage>
        <taxon>Eukaryota</taxon>
        <taxon>Discoba</taxon>
        <taxon>Heterolobosea</taxon>
        <taxon>Tetramitia</taxon>
        <taxon>Eutetramitia</taxon>
        <taxon>Vahlkampfiidae</taxon>
        <taxon>Naegleria</taxon>
    </lineage>
</organism>
<protein>
    <submittedName>
        <fullName evidence="3">Predicted protein</fullName>
    </submittedName>
</protein>
<keyword evidence="2" id="KW-1133">Transmembrane helix</keyword>
<gene>
    <name evidence="3" type="ORF">NAEGRDRAFT_61956</name>
</gene>
<dbReference type="VEuPathDB" id="AmoebaDB:NAEGRDRAFT_61956"/>
<accession>D2UZJ1</accession>
<dbReference type="RefSeq" id="XP_002682905.1">
    <property type="nucleotide sequence ID" value="XM_002682859.1"/>
</dbReference>
<keyword evidence="4" id="KW-1185">Reference proteome</keyword>
<dbReference type="KEGG" id="ngr:NAEGRDRAFT_61956"/>